<dbReference type="AlphaFoldDB" id="A0A813JPN0"/>
<protein>
    <submittedName>
        <fullName evidence="2">Uncharacterized protein</fullName>
    </submittedName>
</protein>
<evidence type="ECO:0000313" key="2">
    <source>
        <dbReference type="EMBL" id="CAE8686425.1"/>
    </source>
</evidence>
<organism evidence="2 3">
    <name type="scientific">Polarella glacialis</name>
    <name type="common">Dinoflagellate</name>
    <dbReference type="NCBI Taxonomy" id="89957"/>
    <lineage>
        <taxon>Eukaryota</taxon>
        <taxon>Sar</taxon>
        <taxon>Alveolata</taxon>
        <taxon>Dinophyceae</taxon>
        <taxon>Suessiales</taxon>
        <taxon>Suessiaceae</taxon>
        <taxon>Polarella</taxon>
    </lineage>
</organism>
<evidence type="ECO:0000256" key="1">
    <source>
        <dbReference type="SAM" id="MobiDB-lite"/>
    </source>
</evidence>
<dbReference type="Proteomes" id="UP000626109">
    <property type="component" value="Unassembled WGS sequence"/>
</dbReference>
<accession>A0A813JPN0</accession>
<gene>
    <name evidence="2" type="ORF">PGLA2088_LOCUS24971</name>
</gene>
<sequence>MEGILNDIDGQGSSEPPLSNLAFVFADVGCGVDADHVARLKQMTRQRRVLDKALAPEQIDRTHAPWLEASQVFGWVMRSENLTRCFWRPYQEPDFWRRAGFRCAAVPKPPEAPLRWVNPGIRPFCQAFHRGDMDAMTLQDAFPPGPVGSQRGQALLHKCLRQELPDIASEARKMTPAAASTAGSFAHVAGQGIPQWLAQRAEAIALQEAEMTQRSGGKHDDLFIGCDACERWFLADSATFSFWQDKPFFCESLGEACQEIRAKELRRQAAEAKTELVALASEQKEMALESPEPQRQRRKR</sequence>
<feature type="region of interest" description="Disordered" evidence="1">
    <location>
        <begin position="281"/>
        <end position="300"/>
    </location>
</feature>
<proteinExistence type="predicted"/>
<comment type="caution">
    <text evidence="2">The sequence shown here is derived from an EMBL/GenBank/DDBJ whole genome shotgun (WGS) entry which is preliminary data.</text>
</comment>
<reference evidence="2" key="1">
    <citation type="submission" date="2021-02" db="EMBL/GenBank/DDBJ databases">
        <authorList>
            <person name="Dougan E. K."/>
            <person name="Rhodes N."/>
            <person name="Thang M."/>
            <person name="Chan C."/>
        </authorList>
    </citation>
    <scope>NUCLEOTIDE SEQUENCE</scope>
</reference>
<name>A0A813JPN0_POLGL</name>
<evidence type="ECO:0000313" key="3">
    <source>
        <dbReference type="Proteomes" id="UP000626109"/>
    </source>
</evidence>
<dbReference type="EMBL" id="CAJNNW010026585">
    <property type="protein sequence ID" value="CAE8686425.1"/>
    <property type="molecule type" value="Genomic_DNA"/>
</dbReference>
<feature type="compositionally biased region" description="Basic and acidic residues" evidence="1">
    <location>
        <begin position="282"/>
        <end position="300"/>
    </location>
</feature>